<dbReference type="PANTHER" id="PTHR43790">
    <property type="entry name" value="CARBOHYDRATE TRANSPORT ATP-BINDING PROTEIN MG119-RELATED"/>
    <property type="match status" value="1"/>
</dbReference>
<feature type="domain" description="ABC transporter" evidence="9">
    <location>
        <begin position="245"/>
        <end position="502"/>
    </location>
</feature>
<reference evidence="10 11" key="1">
    <citation type="submission" date="2024-09" db="EMBL/GenBank/DDBJ databases">
        <title>Laminarin stimulates single cell rates of sulfate reduction while oxygen inhibits transcriptomic activity in coastal marine sediment.</title>
        <authorList>
            <person name="Lindsay M."/>
            <person name="Orcutt B."/>
            <person name="Emerson D."/>
            <person name="Stepanauskas R."/>
            <person name="D'Angelo T."/>
        </authorList>
    </citation>
    <scope>NUCLEOTIDE SEQUENCE [LARGE SCALE GENOMIC DNA]</scope>
    <source>
        <strain evidence="10">SAG AM-311-K15</strain>
    </source>
</reference>
<evidence type="ECO:0000256" key="6">
    <source>
        <dbReference type="ARBA" id="ARBA00022840"/>
    </source>
</evidence>
<evidence type="ECO:0000256" key="2">
    <source>
        <dbReference type="ARBA" id="ARBA00022475"/>
    </source>
</evidence>
<keyword evidence="1" id="KW-0813">Transport</keyword>
<dbReference type="CDD" id="cd03215">
    <property type="entry name" value="ABC_Carb_Monos_II"/>
    <property type="match status" value="1"/>
</dbReference>
<proteinExistence type="predicted"/>
<keyword evidence="5" id="KW-0547">Nucleotide-binding</keyword>
<keyword evidence="3" id="KW-0762">Sugar transport</keyword>
<evidence type="ECO:0000256" key="7">
    <source>
        <dbReference type="ARBA" id="ARBA00022967"/>
    </source>
</evidence>
<evidence type="ECO:0000313" key="10">
    <source>
        <dbReference type="EMBL" id="MFC1853477.1"/>
    </source>
</evidence>
<dbReference type="Gene3D" id="3.40.50.300">
    <property type="entry name" value="P-loop containing nucleotide triphosphate hydrolases"/>
    <property type="match status" value="2"/>
</dbReference>
<keyword evidence="8" id="KW-0472">Membrane</keyword>
<dbReference type="InterPro" id="IPR050107">
    <property type="entry name" value="ABC_carbohydrate_import_ATPase"/>
</dbReference>
<dbReference type="InterPro" id="IPR027417">
    <property type="entry name" value="P-loop_NTPase"/>
</dbReference>
<protein>
    <submittedName>
        <fullName evidence="10">Sugar ABC transporter ATP-binding protein</fullName>
    </submittedName>
</protein>
<gene>
    <name evidence="10" type="ORF">ACFL27_25075</name>
</gene>
<dbReference type="InterPro" id="IPR017871">
    <property type="entry name" value="ABC_transporter-like_CS"/>
</dbReference>
<dbReference type="InterPro" id="IPR003439">
    <property type="entry name" value="ABC_transporter-like_ATP-bd"/>
</dbReference>
<evidence type="ECO:0000313" key="11">
    <source>
        <dbReference type="Proteomes" id="UP001594351"/>
    </source>
</evidence>
<keyword evidence="4" id="KW-0677">Repeat</keyword>
<dbReference type="EMBL" id="JBHPBY010000510">
    <property type="protein sequence ID" value="MFC1853477.1"/>
    <property type="molecule type" value="Genomic_DNA"/>
</dbReference>
<keyword evidence="7" id="KW-1278">Translocase</keyword>
<dbReference type="PROSITE" id="PS50893">
    <property type="entry name" value="ABC_TRANSPORTER_2"/>
    <property type="match status" value="2"/>
</dbReference>
<dbReference type="SUPFAM" id="SSF52540">
    <property type="entry name" value="P-loop containing nucleoside triphosphate hydrolases"/>
    <property type="match status" value="2"/>
</dbReference>
<dbReference type="GO" id="GO:0005524">
    <property type="term" value="F:ATP binding"/>
    <property type="evidence" value="ECO:0007669"/>
    <property type="project" value="UniProtKB-KW"/>
</dbReference>
<name>A0ABV6Z4V3_UNCC1</name>
<evidence type="ECO:0000256" key="3">
    <source>
        <dbReference type="ARBA" id="ARBA00022597"/>
    </source>
</evidence>
<keyword evidence="6 10" id="KW-0067">ATP-binding</keyword>
<keyword evidence="2" id="KW-1003">Cell membrane</keyword>
<sequence length="505" mass="55742">MTSTSGNTIFSASGISKSFPGVQALTNVDFDLKSGEVHALVGENGAGKSTLIRIIGGVETQDSGIMELNGARYIPTGRADAEASGIRMVMQELNLIETLTIAENIFLNQLPARFGFIDYRHLNKNAAFIMRDVGLETVSPDLFVSDLGVGQMQMVEIAAGLSQQCLILALDEPTASLTQTEKELLFKQIEKLKAAQVSIIYISHHIDEIKQIADRVTILRDGEIISTREIDKLESQDIVRMMIGRELKDVQFTRSKMPGTVALRIVSLCADPKIKEVSFEVRENEILGFAGLMGSGRTETMRAIYGADSSYKGEIFLKNDEHSFRFSNPHQAVSKGIALLSEDRAKEGLLLPLSVMANITLTRLKSISFLSLINTTQEKASVEQYIKTLNIRYSSLEQPVAELSGGNQQKVVIGKWLFRDPDIFIFDEPTRGIDVGAKFEIYEIMNHLAELGKAIIIVSSDLKELMAICDRIAVMSAGKIVATFERGTWSKEKIMNAAFSEYLNV</sequence>
<dbReference type="SMART" id="SM00382">
    <property type="entry name" value="AAA"/>
    <property type="match status" value="2"/>
</dbReference>
<organism evidence="10 11">
    <name type="scientific">candidate division CSSED10-310 bacterium</name>
    <dbReference type="NCBI Taxonomy" id="2855610"/>
    <lineage>
        <taxon>Bacteria</taxon>
        <taxon>Bacteria division CSSED10-310</taxon>
    </lineage>
</organism>
<accession>A0ABV6Z4V3</accession>
<dbReference type="PANTHER" id="PTHR43790:SF3">
    <property type="entry name" value="D-ALLOSE IMPORT ATP-BINDING PROTEIN ALSA-RELATED"/>
    <property type="match status" value="1"/>
</dbReference>
<evidence type="ECO:0000256" key="8">
    <source>
        <dbReference type="ARBA" id="ARBA00023136"/>
    </source>
</evidence>
<dbReference type="CDD" id="cd03216">
    <property type="entry name" value="ABC_Carb_Monos_I"/>
    <property type="match status" value="1"/>
</dbReference>
<dbReference type="Pfam" id="PF00005">
    <property type="entry name" value="ABC_tran"/>
    <property type="match status" value="2"/>
</dbReference>
<evidence type="ECO:0000256" key="5">
    <source>
        <dbReference type="ARBA" id="ARBA00022741"/>
    </source>
</evidence>
<dbReference type="InterPro" id="IPR003593">
    <property type="entry name" value="AAA+_ATPase"/>
</dbReference>
<dbReference type="PROSITE" id="PS00211">
    <property type="entry name" value="ABC_TRANSPORTER_1"/>
    <property type="match status" value="1"/>
</dbReference>
<dbReference type="Proteomes" id="UP001594351">
    <property type="component" value="Unassembled WGS sequence"/>
</dbReference>
<feature type="domain" description="ABC transporter" evidence="9">
    <location>
        <begin position="10"/>
        <end position="246"/>
    </location>
</feature>
<evidence type="ECO:0000256" key="1">
    <source>
        <dbReference type="ARBA" id="ARBA00022448"/>
    </source>
</evidence>
<evidence type="ECO:0000256" key="4">
    <source>
        <dbReference type="ARBA" id="ARBA00022737"/>
    </source>
</evidence>
<comment type="caution">
    <text evidence="10">The sequence shown here is derived from an EMBL/GenBank/DDBJ whole genome shotgun (WGS) entry which is preliminary data.</text>
</comment>
<evidence type="ECO:0000259" key="9">
    <source>
        <dbReference type="PROSITE" id="PS50893"/>
    </source>
</evidence>
<keyword evidence="11" id="KW-1185">Reference proteome</keyword>